<dbReference type="Proteomes" id="UP000092460">
    <property type="component" value="Unassembled WGS sequence"/>
</dbReference>
<organism evidence="2 3">
    <name type="scientific">Glossina palpalis gambiensis</name>
    <dbReference type="NCBI Taxonomy" id="67801"/>
    <lineage>
        <taxon>Eukaryota</taxon>
        <taxon>Metazoa</taxon>
        <taxon>Ecdysozoa</taxon>
        <taxon>Arthropoda</taxon>
        <taxon>Hexapoda</taxon>
        <taxon>Insecta</taxon>
        <taxon>Pterygota</taxon>
        <taxon>Neoptera</taxon>
        <taxon>Endopterygota</taxon>
        <taxon>Diptera</taxon>
        <taxon>Brachycera</taxon>
        <taxon>Muscomorpha</taxon>
        <taxon>Hippoboscoidea</taxon>
        <taxon>Glossinidae</taxon>
        <taxon>Glossina</taxon>
    </lineage>
</organism>
<dbReference type="Gene3D" id="1.25.10.10">
    <property type="entry name" value="Leucine-rich Repeat Variant"/>
    <property type="match status" value="1"/>
</dbReference>
<dbReference type="EnsemblMetazoa" id="GPPI032796-RA">
    <property type="protein sequence ID" value="GPPI032796-PA"/>
    <property type="gene ID" value="GPPI032796"/>
</dbReference>
<dbReference type="STRING" id="67801.A0A1B0BK77"/>
<dbReference type="InterPro" id="IPR001494">
    <property type="entry name" value="Importin-beta_N"/>
</dbReference>
<keyword evidence="3" id="KW-1185">Reference proteome</keyword>
<proteinExistence type="predicted"/>
<dbReference type="AlphaFoldDB" id="A0A1B0BK77"/>
<protein>
    <recommendedName>
        <fullName evidence="1">Importin N-terminal domain-containing protein</fullName>
    </recommendedName>
</protein>
<sequence>MITKFCYSVFILKGCIITAFKNYIKRNWAAREVGFNHLDGDSDGPDKIYSKDREVIKKLIVNLMLLSAPALQKQLSDAVNNW</sequence>
<feature type="domain" description="Importin N-terminal" evidence="1">
    <location>
        <begin position="20"/>
        <end position="66"/>
    </location>
</feature>
<dbReference type="EMBL" id="JXJN01015831">
    <property type="status" value="NOT_ANNOTATED_CDS"/>
    <property type="molecule type" value="Genomic_DNA"/>
</dbReference>
<reference evidence="2" key="2">
    <citation type="submission" date="2020-05" db="UniProtKB">
        <authorList>
            <consortium name="EnsemblMetazoa"/>
        </authorList>
    </citation>
    <scope>IDENTIFICATION</scope>
    <source>
        <strain evidence="2">IAEA</strain>
    </source>
</reference>
<name>A0A1B0BK77_9MUSC</name>
<dbReference type="InterPro" id="IPR011989">
    <property type="entry name" value="ARM-like"/>
</dbReference>
<evidence type="ECO:0000313" key="3">
    <source>
        <dbReference type="Proteomes" id="UP000092460"/>
    </source>
</evidence>
<dbReference type="PROSITE" id="PS50166">
    <property type="entry name" value="IMPORTIN_B_NT"/>
    <property type="match status" value="1"/>
</dbReference>
<accession>A0A1B0BK77</accession>
<evidence type="ECO:0000259" key="1">
    <source>
        <dbReference type="PROSITE" id="PS50166"/>
    </source>
</evidence>
<dbReference type="GO" id="GO:0006886">
    <property type="term" value="P:intracellular protein transport"/>
    <property type="evidence" value="ECO:0007669"/>
    <property type="project" value="InterPro"/>
</dbReference>
<evidence type="ECO:0000313" key="2">
    <source>
        <dbReference type="EnsemblMetazoa" id="GPPI032796-PA"/>
    </source>
</evidence>
<dbReference type="GO" id="GO:0031267">
    <property type="term" value="F:small GTPase binding"/>
    <property type="evidence" value="ECO:0007669"/>
    <property type="project" value="InterPro"/>
</dbReference>
<dbReference type="VEuPathDB" id="VectorBase:GPPI032796"/>
<reference evidence="3" key="1">
    <citation type="submission" date="2015-01" db="EMBL/GenBank/DDBJ databases">
        <authorList>
            <person name="Aksoy S."/>
            <person name="Warren W."/>
            <person name="Wilson R.K."/>
        </authorList>
    </citation>
    <scope>NUCLEOTIDE SEQUENCE [LARGE SCALE GENOMIC DNA]</scope>
    <source>
        <strain evidence="3">IAEA</strain>
    </source>
</reference>